<dbReference type="GO" id="GO:0008270">
    <property type="term" value="F:zinc ion binding"/>
    <property type="evidence" value="ECO:0007669"/>
    <property type="project" value="InterPro"/>
</dbReference>
<dbReference type="OrthoDB" id="1747771at2759"/>
<dbReference type="STRING" id="379508.A5DXF0"/>
<dbReference type="SMART" id="SM00066">
    <property type="entry name" value="GAL4"/>
    <property type="match status" value="1"/>
</dbReference>
<dbReference type="eggNOG" id="ENOG502S81P">
    <property type="taxonomic scope" value="Eukaryota"/>
</dbReference>
<name>A5DXF0_LODEL</name>
<dbReference type="InterPro" id="IPR001138">
    <property type="entry name" value="Zn2Cys6_DnaBD"/>
</dbReference>
<keyword evidence="1" id="KW-0479">Metal-binding</keyword>
<feature type="compositionally biased region" description="Basic residues" evidence="7">
    <location>
        <begin position="202"/>
        <end position="214"/>
    </location>
</feature>
<dbReference type="GeneID" id="5233674"/>
<dbReference type="SUPFAM" id="SSF57701">
    <property type="entry name" value="Zn2/Cys6 DNA-binding domain"/>
    <property type="match status" value="1"/>
</dbReference>
<dbReference type="PROSITE" id="PS00463">
    <property type="entry name" value="ZN2_CY6_FUNGAL_1"/>
    <property type="match status" value="1"/>
</dbReference>
<evidence type="ECO:0000313" key="10">
    <source>
        <dbReference type="Proteomes" id="UP000001996"/>
    </source>
</evidence>
<evidence type="ECO:0000256" key="1">
    <source>
        <dbReference type="ARBA" id="ARBA00022723"/>
    </source>
</evidence>
<dbReference type="GO" id="GO:0001228">
    <property type="term" value="F:DNA-binding transcription activator activity, RNA polymerase II-specific"/>
    <property type="evidence" value="ECO:0007669"/>
    <property type="project" value="TreeGrafter"/>
</dbReference>
<dbReference type="KEGG" id="lel:PVL30_002012"/>
<feature type="region of interest" description="Disordered" evidence="7">
    <location>
        <begin position="248"/>
        <end position="271"/>
    </location>
</feature>
<sequence>MEVSNTNSEDTQQNSINNNNSSSSNKNNDVHMIQPHLTSTISSQHQTQTKDNFDQNTQPTQPIQRTELEPQMGQFPLPTYPNTSLPRIDELNRNTPEPYPIQPLSLTSRDYKHDIQHHHQNNNNNSNNSNNSNSSHLTDHEAHLLNKPKRQRRSYSCGPCKLLKIKCDLQIPCASCKKFKRVARCMMQPPQPPSQEELNKIKERKKRSLSKKLKTTGAGEAGHLSDGGENAIASVLLSSDTNSTLDANQTKLKGTRSATLHGESSNPYGDHPISHITSQYEELDKNTFSKLARQKFKTLAKGDVLNQLLLQDSQKFVDLTMVDIKRIKRLLPKSFQVYERLSQLFTNTLHIISLDVQNFKEITLQSKIVYDKLLSILDGDVRNIGQTFKFNIVELRNLSLFFLILTNGYSFDYEKTSNFLLENRHIYNRVDLMEDWLNIAKFIKSKIMSFNSLTDIIYLMDWYLIIKNYYTFRDILIENYLEFNNLLNHVVLNNEFIAILEDTLEDDQSSSGNLDVIDKANESNNNEFISSEKRKISLQNKSHEFVILAKYWAQIRLTEYEFPFFQYKGSMLVSSRFRNTLVPHKEMLDILYGKDLELSASPLSRYYIKIWSFYFNKKSNRSTDTQGIIRKYLLFYTQVLNLSLQELGDIHKILLQQKMLGQTPRTIERNDLELLVMNQRLLLLFVQYLSFIRVESNYFPSLRYASFFTSMMNLFNHFTLLDDVSGGQLADILMIHMPLYYIRCFYQSLIYQSLFLVLMKYALLHNSRIGNVSYKVNYAQQYATLLQSFQIISSKFTKSHNIQYKYGDMPLYQKIVGILTDLTNILNAEPNGGDTQQPGLFEFNDFDDVLDNIESSMSPINWDCLCNTYHGSKDNLYRYAEKVWDLFMYLSNKVGEVSTEIYITPEIKFDDEFMKLSEGNFTGFIFNEDTVDQYMKLIVEPNVKD</sequence>
<evidence type="ECO:0000259" key="8">
    <source>
        <dbReference type="PROSITE" id="PS50048"/>
    </source>
</evidence>
<feature type="compositionally biased region" description="Low complexity" evidence="7">
    <location>
        <begin position="14"/>
        <end position="27"/>
    </location>
</feature>
<dbReference type="PANTHER" id="PTHR31944">
    <property type="entry name" value="HEME-RESPONSIVE ZINC FINGER TRANSCRIPTION FACTOR HAP1"/>
    <property type="match status" value="1"/>
</dbReference>
<evidence type="ECO:0000256" key="5">
    <source>
        <dbReference type="ARBA" id="ARBA00023163"/>
    </source>
</evidence>
<evidence type="ECO:0000256" key="7">
    <source>
        <dbReference type="SAM" id="MobiDB-lite"/>
    </source>
</evidence>
<protein>
    <recommendedName>
        <fullName evidence="8">Zn(2)-C6 fungal-type domain-containing protein</fullName>
    </recommendedName>
</protein>
<evidence type="ECO:0000256" key="3">
    <source>
        <dbReference type="ARBA" id="ARBA00023015"/>
    </source>
</evidence>
<dbReference type="VEuPathDB" id="FungiDB:LELG_02037"/>
<dbReference type="PANTHER" id="PTHR31944:SF131">
    <property type="entry name" value="HEME-RESPONSIVE ZINC FINGER TRANSCRIPTION FACTOR HAP1"/>
    <property type="match status" value="1"/>
</dbReference>
<dbReference type="PROSITE" id="PS50048">
    <property type="entry name" value="ZN2_CY6_FUNGAL_2"/>
    <property type="match status" value="1"/>
</dbReference>
<feature type="compositionally biased region" description="Low complexity" evidence="7">
    <location>
        <begin position="121"/>
        <end position="135"/>
    </location>
</feature>
<keyword evidence="2" id="KW-0862">Zinc</keyword>
<dbReference type="Pfam" id="PF00172">
    <property type="entry name" value="Zn_clus"/>
    <property type="match status" value="1"/>
</dbReference>
<gene>
    <name evidence="9" type="ORF">LELG_02037</name>
</gene>
<evidence type="ECO:0000256" key="2">
    <source>
        <dbReference type="ARBA" id="ARBA00022833"/>
    </source>
</evidence>
<keyword evidence="5" id="KW-0804">Transcription</keyword>
<dbReference type="InterPro" id="IPR051430">
    <property type="entry name" value="Fungal_TF_Env_Response"/>
</dbReference>
<dbReference type="EMBL" id="CH981525">
    <property type="protein sequence ID" value="EDK43858.1"/>
    <property type="molecule type" value="Genomic_DNA"/>
</dbReference>
<feature type="region of interest" description="Disordered" evidence="7">
    <location>
        <begin position="1"/>
        <end position="30"/>
    </location>
</feature>
<evidence type="ECO:0000256" key="6">
    <source>
        <dbReference type="ARBA" id="ARBA00023242"/>
    </source>
</evidence>
<reference evidence="9 10" key="1">
    <citation type="journal article" date="2009" name="Nature">
        <title>Evolution of pathogenicity and sexual reproduction in eight Candida genomes.</title>
        <authorList>
            <person name="Butler G."/>
            <person name="Rasmussen M.D."/>
            <person name="Lin M.F."/>
            <person name="Santos M.A."/>
            <person name="Sakthikumar S."/>
            <person name="Munro C.A."/>
            <person name="Rheinbay E."/>
            <person name="Grabherr M."/>
            <person name="Forche A."/>
            <person name="Reedy J.L."/>
            <person name="Agrafioti I."/>
            <person name="Arnaud M.B."/>
            <person name="Bates S."/>
            <person name="Brown A.J."/>
            <person name="Brunke S."/>
            <person name="Costanzo M.C."/>
            <person name="Fitzpatrick D.A."/>
            <person name="de Groot P.W."/>
            <person name="Harris D."/>
            <person name="Hoyer L.L."/>
            <person name="Hube B."/>
            <person name="Klis F.M."/>
            <person name="Kodira C."/>
            <person name="Lennard N."/>
            <person name="Logue M.E."/>
            <person name="Martin R."/>
            <person name="Neiman A.M."/>
            <person name="Nikolaou E."/>
            <person name="Quail M.A."/>
            <person name="Quinn J."/>
            <person name="Santos M.C."/>
            <person name="Schmitzberger F.F."/>
            <person name="Sherlock G."/>
            <person name="Shah P."/>
            <person name="Silverstein K.A."/>
            <person name="Skrzypek M.S."/>
            <person name="Soll D."/>
            <person name="Staggs R."/>
            <person name="Stansfield I."/>
            <person name="Stumpf M.P."/>
            <person name="Sudbery P.E."/>
            <person name="Srikantha T."/>
            <person name="Zeng Q."/>
            <person name="Berman J."/>
            <person name="Berriman M."/>
            <person name="Heitman J."/>
            <person name="Gow N.A."/>
            <person name="Lorenz M.C."/>
            <person name="Birren B.W."/>
            <person name="Kellis M."/>
            <person name="Cuomo C.A."/>
        </authorList>
    </citation>
    <scope>NUCLEOTIDE SEQUENCE [LARGE SCALE GENOMIC DNA]</scope>
    <source>
        <strain evidence="10">ATCC 11503 / BCRC 21390 / CBS 2605 / JCM 1781 / NBRC 1676 / NRRL YB-4239</strain>
    </source>
</reference>
<dbReference type="OMA" id="NRCLLQP"/>
<dbReference type="Proteomes" id="UP000001996">
    <property type="component" value="Unassembled WGS sequence"/>
</dbReference>
<evidence type="ECO:0000256" key="4">
    <source>
        <dbReference type="ARBA" id="ARBA00023125"/>
    </source>
</evidence>
<feature type="region of interest" description="Disordered" evidence="7">
    <location>
        <begin position="187"/>
        <end position="225"/>
    </location>
</feature>
<proteinExistence type="predicted"/>
<dbReference type="InParanoid" id="A5DXF0"/>
<dbReference type="AlphaFoldDB" id="A5DXF0"/>
<dbReference type="GO" id="GO:0005634">
    <property type="term" value="C:nucleus"/>
    <property type="evidence" value="ECO:0007669"/>
    <property type="project" value="TreeGrafter"/>
</dbReference>
<keyword evidence="10" id="KW-1185">Reference proteome</keyword>
<dbReference type="GO" id="GO:0000978">
    <property type="term" value="F:RNA polymerase II cis-regulatory region sequence-specific DNA binding"/>
    <property type="evidence" value="ECO:0007669"/>
    <property type="project" value="TreeGrafter"/>
</dbReference>
<dbReference type="HOGENOM" id="CLU_318556_0_0_1"/>
<keyword evidence="3" id="KW-0805">Transcription regulation</keyword>
<dbReference type="InterPro" id="IPR036864">
    <property type="entry name" value="Zn2-C6_fun-type_DNA-bd_sf"/>
</dbReference>
<accession>A5DXF0</accession>
<feature type="domain" description="Zn(2)-C6 fungal-type" evidence="8">
    <location>
        <begin position="156"/>
        <end position="187"/>
    </location>
</feature>
<keyword evidence="4" id="KW-0238">DNA-binding</keyword>
<organism evidence="9 10">
    <name type="scientific">Lodderomyces elongisporus (strain ATCC 11503 / CBS 2605 / JCM 1781 / NBRC 1676 / NRRL YB-4239)</name>
    <name type="common">Yeast</name>
    <name type="synonym">Saccharomyces elongisporus</name>
    <dbReference type="NCBI Taxonomy" id="379508"/>
    <lineage>
        <taxon>Eukaryota</taxon>
        <taxon>Fungi</taxon>
        <taxon>Dikarya</taxon>
        <taxon>Ascomycota</taxon>
        <taxon>Saccharomycotina</taxon>
        <taxon>Pichiomycetes</taxon>
        <taxon>Debaryomycetaceae</taxon>
        <taxon>Candida/Lodderomyces clade</taxon>
        <taxon>Lodderomyces</taxon>
    </lineage>
</organism>
<feature type="compositionally biased region" description="Polar residues" evidence="7">
    <location>
        <begin position="1"/>
        <end position="13"/>
    </location>
</feature>
<evidence type="ECO:0000313" key="9">
    <source>
        <dbReference type="EMBL" id="EDK43858.1"/>
    </source>
</evidence>
<feature type="region of interest" description="Disordered" evidence="7">
    <location>
        <begin position="66"/>
        <end position="138"/>
    </location>
</feature>
<feature type="compositionally biased region" description="Polar residues" evidence="7">
    <location>
        <begin position="248"/>
        <end position="267"/>
    </location>
</feature>
<keyword evidence="6" id="KW-0539">Nucleus</keyword>